<feature type="chain" id="PRO_5024293994" description="Peptidoglycan binding-like domain-containing protein" evidence="2">
    <location>
        <begin position="33"/>
        <end position="143"/>
    </location>
</feature>
<evidence type="ECO:0000256" key="2">
    <source>
        <dbReference type="SAM" id="SignalP"/>
    </source>
</evidence>
<evidence type="ECO:0000313" key="5">
    <source>
        <dbReference type="Proteomes" id="UP000340077"/>
    </source>
</evidence>
<dbReference type="InterPro" id="IPR036366">
    <property type="entry name" value="PGBDSf"/>
</dbReference>
<dbReference type="EMBL" id="BGZH01000002">
    <property type="protein sequence ID" value="GBO85328.1"/>
    <property type="molecule type" value="Genomic_DNA"/>
</dbReference>
<keyword evidence="5" id="KW-1185">Reference proteome</keyword>
<protein>
    <recommendedName>
        <fullName evidence="3">Peptidoglycan binding-like domain-containing protein</fullName>
    </recommendedName>
</protein>
<dbReference type="SUPFAM" id="SSF47090">
    <property type="entry name" value="PGBD-like"/>
    <property type="match status" value="1"/>
</dbReference>
<dbReference type="Pfam" id="PF01471">
    <property type="entry name" value="PG_binding_1"/>
    <property type="match status" value="1"/>
</dbReference>
<dbReference type="Gene3D" id="1.10.101.10">
    <property type="entry name" value="PGBD-like superfamily/PGBD"/>
    <property type="match status" value="1"/>
</dbReference>
<dbReference type="InterPro" id="IPR002477">
    <property type="entry name" value="Peptidoglycan-bd-like"/>
</dbReference>
<organism evidence="4 5">
    <name type="scientific">Marinobacter salsuginis</name>
    <dbReference type="NCBI Taxonomy" id="418719"/>
    <lineage>
        <taxon>Bacteria</taxon>
        <taxon>Pseudomonadati</taxon>
        <taxon>Pseudomonadota</taxon>
        <taxon>Gammaproteobacteria</taxon>
        <taxon>Pseudomonadales</taxon>
        <taxon>Marinobacteraceae</taxon>
        <taxon>Marinobacter</taxon>
    </lineage>
</organism>
<name>A0A5M3PR39_9GAMM</name>
<evidence type="ECO:0000313" key="4">
    <source>
        <dbReference type="EMBL" id="GBO85328.1"/>
    </source>
</evidence>
<dbReference type="InterPro" id="IPR036365">
    <property type="entry name" value="PGBD-like_sf"/>
</dbReference>
<feature type="domain" description="Peptidoglycan binding-like" evidence="3">
    <location>
        <begin position="33"/>
        <end position="87"/>
    </location>
</feature>
<keyword evidence="2" id="KW-0732">Signal</keyword>
<feature type="compositionally biased region" description="Acidic residues" evidence="1">
    <location>
        <begin position="126"/>
        <end position="143"/>
    </location>
</feature>
<evidence type="ECO:0000256" key="1">
    <source>
        <dbReference type="SAM" id="MobiDB-lite"/>
    </source>
</evidence>
<gene>
    <name evidence="4" type="ORF">MS5N3_27790</name>
</gene>
<sequence>MSTMKKATSRLGRLTAAAGLAVTLGFAPAAFADEIVALKNALYGAGYDITNVSPQMDDSTRSALTRFQQDNGLQATGILDDPTKEALGMISVQVAASAPAQSTGTSSAPAQESASSAAAETSAPEPEQDDAIEEDDDGGWSLW</sequence>
<feature type="region of interest" description="Disordered" evidence="1">
    <location>
        <begin position="98"/>
        <end position="143"/>
    </location>
</feature>
<accession>A0A5M3PR39</accession>
<proteinExistence type="predicted"/>
<dbReference type="Proteomes" id="UP000340077">
    <property type="component" value="Unassembled WGS sequence"/>
</dbReference>
<evidence type="ECO:0000259" key="3">
    <source>
        <dbReference type="Pfam" id="PF01471"/>
    </source>
</evidence>
<comment type="caution">
    <text evidence="4">The sequence shown here is derived from an EMBL/GenBank/DDBJ whole genome shotgun (WGS) entry which is preliminary data.</text>
</comment>
<feature type="compositionally biased region" description="Low complexity" evidence="1">
    <location>
        <begin position="98"/>
        <end position="125"/>
    </location>
</feature>
<reference evidence="4 5" key="1">
    <citation type="journal article" date="2019" name="J. Gen. Appl. Microbiol.">
        <title>Aerobic degradation of cis-dichloroethene by the marine bacterium Marinobacter salsuginis strain 5N-3.</title>
        <authorList>
            <person name="Inoue Y."/>
            <person name="Fukunaga Y."/>
            <person name="Katsumata H."/>
            <person name="Ohji S."/>
            <person name="Hosoyama A."/>
            <person name="Mori K."/>
            <person name="Ando K."/>
        </authorList>
    </citation>
    <scope>NUCLEOTIDE SEQUENCE [LARGE SCALE GENOMIC DNA]</scope>
    <source>
        <strain evidence="4 5">5N-3</strain>
    </source>
</reference>
<dbReference type="AlphaFoldDB" id="A0A5M3PR39"/>
<feature type="signal peptide" evidence="2">
    <location>
        <begin position="1"/>
        <end position="32"/>
    </location>
</feature>